<dbReference type="Proteomes" id="UP000315889">
    <property type="component" value="Unassembled WGS sequence"/>
</dbReference>
<evidence type="ECO:0000313" key="3">
    <source>
        <dbReference type="Proteomes" id="UP000315889"/>
    </source>
</evidence>
<name>A0A520MB48_9GAMM</name>
<accession>A0A520MB48</accession>
<feature type="chain" id="PRO_5021744711" description="DUF3718 domain-containing protein" evidence="1">
    <location>
        <begin position="20"/>
        <end position="105"/>
    </location>
</feature>
<evidence type="ECO:0000313" key="2">
    <source>
        <dbReference type="EMBL" id="RZO18450.1"/>
    </source>
</evidence>
<dbReference type="AlphaFoldDB" id="A0A520MB48"/>
<evidence type="ECO:0008006" key="4">
    <source>
        <dbReference type="Google" id="ProtNLM"/>
    </source>
</evidence>
<sequence>MKSLLLLIITIVFSSNVSADMDDLCFVYIKEFGKNDILNAIEGQGCVRNNVIQVVYGMDNASETIMMFHSGRWCRFDRNMEIKGAVLSCVLYATKPRRRLDKVGE</sequence>
<protein>
    <recommendedName>
        <fullName evidence="4">DUF3718 domain-containing protein</fullName>
    </recommendedName>
</protein>
<keyword evidence="1" id="KW-0732">Signal</keyword>
<dbReference type="EMBL" id="SHBP01000031">
    <property type="protein sequence ID" value="RZO18450.1"/>
    <property type="molecule type" value="Genomic_DNA"/>
</dbReference>
<evidence type="ECO:0000256" key="1">
    <source>
        <dbReference type="SAM" id="SignalP"/>
    </source>
</evidence>
<reference evidence="2 3" key="1">
    <citation type="submission" date="2019-02" db="EMBL/GenBank/DDBJ databases">
        <title>Prokaryotic population dynamics and viral predation in marine succession experiment using metagenomics: the confinement effect.</title>
        <authorList>
            <person name="Haro-Moreno J.M."/>
            <person name="Rodriguez-Valera F."/>
            <person name="Lopez-Perez M."/>
        </authorList>
    </citation>
    <scope>NUCLEOTIDE SEQUENCE [LARGE SCALE GENOMIC DNA]</scope>
    <source>
        <strain evidence="2">MED-G170</strain>
    </source>
</reference>
<gene>
    <name evidence="2" type="ORF">EVB03_10050</name>
</gene>
<proteinExistence type="predicted"/>
<comment type="caution">
    <text evidence="2">The sequence shown here is derived from an EMBL/GenBank/DDBJ whole genome shotgun (WGS) entry which is preliminary data.</text>
</comment>
<feature type="signal peptide" evidence="1">
    <location>
        <begin position="1"/>
        <end position="19"/>
    </location>
</feature>
<organism evidence="2 3">
    <name type="scientific">SAR92 clade bacterium</name>
    <dbReference type="NCBI Taxonomy" id="2315479"/>
    <lineage>
        <taxon>Bacteria</taxon>
        <taxon>Pseudomonadati</taxon>
        <taxon>Pseudomonadota</taxon>
        <taxon>Gammaproteobacteria</taxon>
        <taxon>Cellvibrionales</taxon>
        <taxon>Porticoccaceae</taxon>
        <taxon>SAR92 clade</taxon>
    </lineage>
</organism>